<dbReference type="EMBL" id="SGWZ01000001">
    <property type="protein sequence ID" value="RZS73643.1"/>
    <property type="molecule type" value="Genomic_DNA"/>
</dbReference>
<feature type="compositionally biased region" description="Polar residues" evidence="4">
    <location>
        <begin position="1"/>
        <end position="10"/>
    </location>
</feature>
<dbReference type="OrthoDB" id="9801856at2"/>
<feature type="domain" description="HotDog ACOT-type" evidence="5">
    <location>
        <begin position="24"/>
        <end position="136"/>
    </location>
</feature>
<sequence>MSITPSQQPAAPNPGVETLPDWPEGKHATLRVVPMPADANYYGDVFGGWIMSHIDVAGAIVAAQLAQGRVGTVAVNAMQFRQPVGVGDLLAFYAEITRVGTTSVTVRVDVFAQRRLIGDIVKVTEATLTYVAMDEAGKKRKLPTA</sequence>
<dbReference type="PANTHER" id="PTHR11049:SF5">
    <property type="entry name" value="ACYL-COA THIOESTER HYDROLASE YCIA"/>
    <property type="match status" value="1"/>
</dbReference>
<dbReference type="SUPFAM" id="SSF54637">
    <property type="entry name" value="Thioesterase/thiol ester dehydrase-isomerase"/>
    <property type="match status" value="1"/>
</dbReference>
<dbReference type="AlphaFoldDB" id="A0A4Q7MXV6"/>
<evidence type="ECO:0000313" key="6">
    <source>
        <dbReference type="EMBL" id="RZS73643.1"/>
    </source>
</evidence>
<name>A0A4Q7MXV6_9BURK</name>
<gene>
    <name evidence="6" type="ORF">EV679_0841</name>
</gene>
<dbReference type="GO" id="GO:0006637">
    <property type="term" value="P:acyl-CoA metabolic process"/>
    <property type="evidence" value="ECO:0007669"/>
    <property type="project" value="TreeGrafter"/>
</dbReference>
<dbReference type="PROSITE" id="PS51770">
    <property type="entry name" value="HOTDOG_ACOT"/>
    <property type="match status" value="1"/>
</dbReference>
<dbReference type="GO" id="GO:0009062">
    <property type="term" value="P:fatty acid catabolic process"/>
    <property type="evidence" value="ECO:0007669"/>
    <property type="project" value="TreeGrafter"/>
</dbReference>
<evidence type="ECO:0000256" key="1">
    <source>
        <dbReference type="ARBA" id="ARBA00010458"/>
    </source>
</evidence>
<dbReference type="InterPro" id="IPR029069">
    <property type="entry name" value="HotDog_dom_sf"/>
</dbReference>
<dbReference type="InterPro" id="IPR040170">
    <property type="entry name" value="Cytosol_ACT"/>
</dbReference>
<dbReference type="GO" id="GO:0052816">
    <property type="term" value="F:long-chain fatty acyl-CoA hydrolase activity"/>
    <property type="evidence" value="ECO:0007669"/>
    <property type="project" value="TreeGrafter"/>
</dbReference>
<dbReference type="GeneID" id="99727653"/>
<evidence type="ECO:0000256" key="2">
    <source>
        <dbReference type="ARBA" id="ARBA00022801"/>
    </source>
</evidence>
<dbReference type="CDD" id="cd03442">
    <property type="entry name" value="BFIT_BACH"/>
    <property type="match status" value="1"/>
</dbReference>
<proteinExistence type="inferred from homology"/>
<feature type="region of interest" description="Disordered" evidence="4">
    <location>
        <begin position="1"/>
        <end position="23"/>
    </location>
</feature>
<dbReference type="RefSeq" id="WP_083969357.1">
    <property type="nucleotide sequence ID" value="NZ_CBCSEB010000002.1"/>
</dbReference>
<dbReference type="Pfam" id="PF03061">
    <property type="entry name" value="4HBT"/>
    <property type="match status" value="1"/>
</dbReference>
<organism evidence="6 7">
    <name type="scientific">Kerstersia gyiorum</name>
    <dbReference type="NCBI Taxonomy" id="206506"/>
    <lineage>
        <taxon>Bacteria</taxon>
        <taxon>Pseudomonadati</taxon>
        <taxon>Pseudomonadota</taxon>
        <taxon>Betaproteobacteria</taxon>
        <taxon>Burkholderiales</taxon>
        <taxon>Alcaligenaceae</taxon>
        <taxon>Kerstersia</taxon>
    </lineage>
</organism>
<evidence type="ECO:0000256" key="3">
    <source>
        <dbReference type="PROSITE-ProRule" id="PRU01106"/>
    </source>
</evidence>
<evidence type="ECO:0000259" key="5">
    <source>
        <dbReference type="PROSITE" id="PS51770"/>
    </source>
</evidence>
<dbReference type="Gene3D" id="3.10.129.10">
    <property type="entry name" value="Hotdog Thioesterase"/>
    <property type="match status" value="1"/>
</dbReference>
<reference evidence="6 7" key="1">
    <citation type="submission" date="2019-02" db="EMBL/GenBank/DDBJ databases">
        <title>Genomic Encyclopedia of Type Strains, Phase IV (KMG-IV): sequencing the most valuable type-strain genomes for metagenomic binning, comparative biology and taxonomic classification.</title>
        <authorList>
            <person name="Goeker M."/>
        </authorList>
    </citation>
    <scope>NUCLEOTIDE SEQUENCE [LARGE SCALE GENOMIC DNA]</scope>
    <source>
        <strain evidence="6 7">DSM 16618</strain>
    </source>
</reference>
<dbReference type="PANTHER" id="PTHR11049">
    <property type="entry name" value="ACYL COENZYME A THIOESTER HYDROLASE"/>
    <property type="match status" value="1"/>
</dbReference>
<keyword evidence="2 3" id="KW-0378">Hydrolase</keyword>
<evidence type="ECO:0000256" key="4">
    <source>
        <dbReference type="SAM" id="MobiDB-lite"/>
    </source>
</evidence>
<dbReference type="Proteomes" id="UP000292039">
    <property type="component" value="Unassembled WGS sequence"/>
</dbReference>
<comment type="caution">
    <text evidence="6">The sequence shown here is derived from an EMBL/GenBank/DDBJ whole genome shotgun (WGS) entry which is preliminary data.</text>
</comment>
<dbReference type="InterPro" id="IPR033120">
    <property type="entry name" value="HOTDOG_ACOT"/>
</dbReference>
<dbReference type="GO" id="GO:0005829">
    <property type="term" value="C:cytosol"/>
    <property type="evidence" value="ECO:0007669"/>
    <property type="project" value="TreeGrafter"/>
</dbReference>
<dbReference type="InterPro" id="IPR006683">
    <property type="entry name" value="Thioestr_dom"/>
</dbReference>
<accession>A0A4Q7MXV6</accession>
<protein>
    <submittedName>
        <fullName evidence="6">Acyl-CoA thioesterase YciA</fullName>
    </submittedName>
</protein>
<evidence type="ECO:0000313" key="7">
    <source>
        <dbReference type="Proteomes" id="UP000292039"/>
    </source>
</evidence>
<comment type="similarity">
    <text evidence="1">Belongs to the acyl coenzyme A hydrolase family.</text>
</comment>